<protein>
    <submittedName>
        <fullName evidence="2">Uncharacterized protein</fullName>
    </submittedName>
</protein>
<dbReference type="InterPro" id="IPR014729">
    <property type="entry name" value="Rossmann-like_a/b/a_fold"/>
</dbReference>
<dbReference type="WBParaSite" id="PEQ_0000013201-mRNA-1">
    <property type="protein sequence ID" value="PEQ_0000013201-mRNA-1"/>
    <property type="gene ID" value="PEQ_0000013201"/>
</dbReference>
<dbReference type="SUPFAM" id="SSF52402">
    <property type="entry name" value="Adenine nucleotide alpha hydrolases-like"/>
    <property type="match status" value="1"/>
</dbReference>
<reference evidence="2" key="1">
    <citation type="submission" date="2022-11" db="UniProtKB">
        <authorList>
            <consortium name="WormBaseParasite"/>
        </authorList>
    </citation>
    <scope>IDENTIFICATION</scope>
</reference>
<accession>A0A914R105</accession>
<keyword evidence="1" id="KW-1185">Reference proteome</keyword>
<sequence length="80" mass="8978">MQFSNITFDVFDELKEVLRTALAKGADKAILVEVDDATVEKIEPLHVAKVEFLLSAYSKMEYKSVFVRSLIVSIALLILC</sequence>
<dbReference type="Gene3D" id="3.40.50.620">
    <property type="entry name" value="HUPs"/>
    <property type="match status" value="1"/>
</dbReference>
<dbReference type="AlphaFoldDB" id="A0A914R105"/>
<dbReference type="Proteomes" id="UP000887564">
    <property type="component" value="Unplaced"/>
</dbReference>
<evidence type="ECO:0000313" key="2">
    <source>
        <dbReference type="WBParaSite" id="PEQ_0000013201-mRNA-1"/>
    </source>
</evidence>
<proteinExistence type="predicted"/>
<organism evidence="1 2">
    <name type="scientific">Parascaris equorum</name>
    <name type="common">Equine roundworm</name>
    <dbReference type="NCBI Taxonomy" id="6256"/>
    <lineage>
        <taxon>Eukaryota</taxon>
        <taxon>Metazoa</taxon>
        <taxon>Ecdysozoa</taxon>
        <taxon>Nematoda</taxon>
        <taxon>Chromadorea</taxon>
        <taxon>Rhabditida</taxon>
        <taxon>Spirurina</taxon>
        <taxon>Ascaridomorpha</taxon>
        <taxon>Ascaridoidea</taxon>
        <taxon>Ascarididae</taxon>
        <taxon>Parascaris</taxon>
    </lineage>
</organism>
<name>A0A914R105_PAREQ</name>
<evidence type="ECO:0000313" key="1">
    <source>
        <dbReference type="Proteomes" id="UP000887564"/>
    </source>
</evidence>